<dbReference type="PROSITE" id="PS00018">
    <property type="entry name" value="EF_HAND_1"/>
    <property type="match status" value="1"/>
</dbReference>
<reference evidence="3" key="1">
    <citation type="journal article" date="2017" name="Nat. Ecol. Evol.">
        <title>Genome expansion and lineage-specific genetic innovations in the forest pathogenic fungi Armillaria.</title>
        <authorList>
            <person name="Sipos G."/>
            <person name="Prasanna A.N."/>
            <person name="Walter M.C."/>
            <person name="O'Connor E."/>
            <person name="Balint B."/>
            <person name="Krizsan K."/>
            <person name="Kiss B."/>
            <person name="Hess J."/>
            <person name="Varga T."/>
            <person name="Slot J."/>
            <person name="Riley R."/>
            <person name="Boka B."/>
            <person name="Rigling D."/>
            <person name="Barry K."/>
            <person name="Lee J."/>
            <person name="Mihaltcheva S."/>
            <person name="LaButti K."/>
            <person name="Lipzen A."/>
            <person name="Waldron R."/>
            <person name="Moloney N.M."/>
            <person name="Sperisen C."/>
            <person name="Kredics L."/>
            <person name="Vagvoelgyi C."/>
            <person name="Patrignani A."/>
            <person name="Fitzpatrick D."/>
            <person name="Nagy I."/>
            <person name="Doyle S."/>
            <person name="Anderson J.B."/>
            <person name="Grigoriev I.V."/>
            <person name="Gueldener U."/>
            <person name="Muensterkoetter M."/>
            <person name="Nagy L.G."/>
        </authorList>
    </citation>
    <scope>NUCLEOTIDE SEQUENCE [LARGE SCALE GENOMIC DNA]</scope>
    <source>
        <strain evidence="3">28-4</strain>
    </source>
</reference>
<gene>
    <name evidence="2" type="ORF">ARMSODRAFT_1035308</name>
</gene>
<dbReference type="STRING" id="1076256.A0A2H3BI44"/>
<evidence type="ECO:0000313" key="3">
    <source>
        <dbReference type="Proteomes" id="UP000218334"/>
    </source>
</evidence>
<organism evidence="2 3">
    <name type="scientific">Armillaria solidipes</name>
    <dbReference type="NCBI Taxonomy" id="1076256"/>
    <lineage>
        <taxon>Eukaryota</taxon>
        <taxon>Fungi</taxon>
        <taxon>Dikarya</taxon>
        <taxon>Basidiomycota</taxon>
        <taxon>Agaricomycotina</taxon>
        <taxon>Agaricomycetes</taxon>
        <taxon>Agaricomycetidae</taxon>
        <taxon>Agaricales</taxon>
        <taxon>Marasmiineae</taxon>
        <taxon>Physalacriaceae</taxon>
        <taxon>Armillaria</taxon>
    </lineage>
</organism>
<evidence type="ECO:0008006" key="4">
    <source>
        <dbReference type="Google" id="ProtNLM"/>
    </source>
</evidence>
<evidence type="ECO:0000313" key="2">
    <source>
        <dbReference type="EMBL" id="PBK70525.1"/>
    </source>
</evidence>
<protein>
    <recommendedName>
        <fullName evidence="4">EF-hand domain-containing protein</fullName>
    </recommendedName>
</protein>
<feature type="compositionally biased region" description="Acidic residues" evidence="1">
    <location>
        <begin position="910"/>
        <end position="919"/>
    </location>
</feature>
<feature type="compositionally biased region" description="Low complexity" evidence="1">
    <location>
        <begin position="957"/>
        <end position="967"/>
    </location>
</feature>
<keyword evidence="3" id="KW-1185">Reference proteome</keyword>
<feature type="compositionally biased region" description="Basic and acidic residues" evidence="1">
    <location>
        <begin position="946"/>
        <end position="956"/>
    </location>
</feature>
<feature type="compositionally biased region" description="Acidic residues" evidence="1">
    <location>
        <begin position="880"/>
        <end position="893"/>
    </location>
</feature>
<feature type="region of interest" description="Disordered" evidence="1">
    <location>
        <begin position="851"/>
        <end position="972"/>
    </location>
</feature>
<name>A0A2H3BI44_9AGAR</name>
<accession>A0A2H3BI44</accession>
<proteinExistence type="predicted"/>
<feature type="region of interest" description="Disordered" evidence="1">
    <location>
        <begin position="1"/>
        <end position="29"/>
    </location>
</feature>
<dbReference type="Proteomes" id="UP000218334">
    <property type="component" value="Unassembled WGS sequence"/>
</dbReference>
<dbReference type="InterPro" id="IPR018247">
    <property type="entry name" value="EF_Hand_1_Ca_BS"/>
</dbReference>
<sequence>MSTDPAPGMEEPLPLPQIRVNGSDADSKDVPEHLHRQQTLDAAYQAVFSKAELSKTQKKADKHLDAIDLYGISTSCTTVDNWSTANEPTLASAATTLDLLSSDAKSIDGALNSYAETYGVVIQSLEALGQVHAFISALVAVFAFKLVATIDMTRRANNKKVLVVMLQMQDMMIALCQLRHIKDPQEVVFDGTTTIKDRLGSRMETIAKDIKETAADCSHYLKKGFLEHREAIVFALQSHMALGVESANAKLDVQNKNLMSMHRKLDEIFRKLDTAREKDIWKFIETKGGPKACIDNEHLLHELVEKSGEGIAGVLGQQSDETWAKAKDKLQTAMRKELAEDVELALKRNFAEFEKKLTIQSRISDDDIRALWKDMGWKGSSVKAKHLVLALHDYFTDRLKAPTRSSSPISMMPPITYETGNPINSLITRDFSLKSKSDQWTLAYLNIAHLQPILEAVDDDASGFITIKEINTFTNIKSTPPFIKSTALTDSFRLPQWIAYWAKGWHVSVNQYKKKIRMILSEMYDTFPKVLPANREAVARYLQHRVIYKVDRLLRSTRDVSSNALDSSELRRLTEEYTNIEEARLGANLEDVRYEIDGRSTVSIITGPGRIERILQYIYPMMYLLLRHQSMVVCLSTRFVLDPYEVENMLSSLWNLFSVVEERNENLAAIFKQSNMDVAAKLENFAFGMLKLSYNNPEKQPSNNLISDYVSEDLTIEEQGTNVTDISLSILRHPLPRTSGPNVYHLPSDFSEDSLEDPIQGQWTGHLYYGRKSVVGLIQFVIDSVKGGALTGQAVTWIWDVEVTGNVKQDNKVYIRLVFDHRDIVDLVGELDIEKGIIKGRCEYIGCLGDEDSKQPPDEEAGSDQCADNSDQGGAKEDGSRDEDIEESSDNEEGGEHRSAEGNKAGEAVSEGEDTEDGTNAESSSTHQNDETCAADESHSGTVGPKSDEADVHSDDSQASDSSGSTDPEAEDHYYRFLPGDQLQRDPPAADESTKSRAQARWKFACMSVRDRINRKSFSWKFLKARFSERRRFLDLAVRERCGMNYCPRNLLSEEEKQELYRLKCSIYPMDSRYYYSLVEDEITRLITSVPTVVTLAIRAEDLVIQFWGAGCIDRSCQRDGFVHDPSHVLLKFDSIVLDGRLRRIIIAARSMVARIREEFRSSLKDRIEPVEKSGLSTNGQSRKEASSTAAPPTCRCCGKLISLPCWVCVICPMDAYVCDECDVKKKTPLSGDSHRLGEPLLRITECDPPVEVVPTEVKLASLEKKFDRVHERLAALETMLKEYFSSLTNGNILKGSD</sequence>
<dbReference type="EMBL" id="KZ293426">
    <property type="protein sequence ID" value="PBK70525.1"/>
    <property type="molecule type" value="Genomic_DNA"/>
</dbReference>
<evidence type="ECO:0000256" key="1">
    <source>
        <dbReference type="SAM" id="MobiDB-lite"/>
    </source>
</evidence>